<protein>
    <submittedName>
        <fullName evidence="3">BON domain-containing protein</fullName>
    </submittedName>
</protein>
<accession>A0ABS5XIE7</accession>
<sequence length="118" mass="13104">MKMHSFQHYSHDLGMAVHDAWITAKVKSTLAFSEQTRSEHINVKTHAGMVALSGRVKTHKQCEQAISLARSIHGVIDIDASDLQTHMVPPGSFPEAPNAEESVENRPQSSAKSDDEWR</sequence>
<dbReference type="Pfam" id="PF04972">
    <property type="entry name" value="BON"/>
    <property type="match status" value="1"/>
</dbReference>
<evidence type="ECO:0000313" key="4">
    <source>
        <dbReference type="Proteomes" id="UP001519667"/>
    </source>
</evidence>
<dbReference type="Gene3D" id="3.30.1340.30">
    <property type="match status" value="1"/>
</dbReference>
<name>A0ABS5XIE7_9GAMM</name>
<dbReference type="Proteomes" id="UP001519667">
    <property type="component" value="Unassembled WGS sequence"/>
</dbReference>
<keyword evidence="4" id="KW-1185">Reference proteome</keyword>
<dbReference type="InterPro" id="IPR051686">
    <property type="entry name" value="Lipoprotein_DolP"/>
</dbReference>
<organism evidence="3 4">
    <name type="scientific">Metapseudomonas boanensis</name>
    <dbReference type="NCBI Taxonomy" id="2822138"/>
    <lineage>
        <taxon>Bacteria</taxon>
        <taxon>Pseudomonadati</taxon>
        <taxon>Pseudomonadota</taxon>
        <taxon>Gammaproteobacteria</taxon>
        <taxon>Pseudomonadales</taxon>
        <taxon>Pseudomonadaceae</taxon>
        <taxon>Metapseudomonas</taxon>
    </lineage>
</organism>
<evidence type="ECO:0000313" key="3">
    <source>
        <dbReference type="EMBL" id="MBT8767063.1"/>
    </source>
</evidence>
<evidence type="ECO:0000259" key="2">
    <source>
        <dbReference type="PROSITE" id="PS50914"/>
    </source>
</evidence>
<dbReference type="PANTHER" id="PTHR34606">
    <property type="entry name" value="BON DOMAIN-CONTAINING PROTEIN"/>
    <property type="match status" value="1"/>
</dbReference>
<dbReference type="EMBL" id="JAGTIS010000006">
    <property type="protein sequence ID" value="MBT8767063.1"/>
    <property type="molecule type" value="Genomic_DNA"/>
</dbReference>
<feature type="domain" description="BON" evidence="2">
    <location>
        <begin position="18"/>
        <end position="87"/>
    </location>
</feature>
<comment type="caution">
    <text evidence="3">The sequence shown here is derived from an EMBL/GenBank/DDBJ whole genome shotgun (WGS) entry which is preliminary data.</text>
</comment>
<dbReference type="RefSeq" id="WP_215375160.1">
    <property type="nucleotide sequence ID" value="NZ_CP113889.1"/>
</dbReference>
<feature type="region of interest" description="Disordered" evidence="1">
    <location>
        <begin position="83"/>
        <end position="118"/>
    </location>
</feature>
<dbReference type="InterPro" id="IPR007055">
    <property type="entry name" value="BON_dom"/>
</dbReference>
<reference evidence="3 4" key="1">
    <citation type="submission" date="2021-04" db="EMBL/GenBank/DDBJ databases">
        <title>Pseudomonas boanensis sp. nov., a bacterium isolated from river water used for household purposes in Boane District, Mozambique.</title>
        <authorList>
            <person name="Nicklasson M."/>
            <person name="Martin-Rodriguez A.J."/>
            <person name="Thorell K."/>
            <person name="Neves L."/>
            <person name="Mussagy A."/>
            <person name="Rydberg H.A."/>
            <person name="Hernroth B."/>
            <person name="Svensson-Stadler L."/>
            <person name="Sjoling A."/>
        </authorList>
    </citation>
    <scope>NUCLEOTIDE SEQUENCE [LARGE SCALE GENOMIC DNA]</scope>
    <source>
        <strain evidence="3 4">DB1</strain>
    </source>
</reference>
<gene>
    <name evidence="3" type="ORF">J7302_13165</name>
</gene>
<dbReference type="PANTHER" id="PTHR34606:SF15">
    <property type="entry name" value="BON DOMAIN-CONTAINING PROTEIN"/>
    <property type="match status" value="1"/>
</dbReference>
<evidence type="ECO:0000256" key="1">
    <source>
        <dbReference type="SAM" id="MobiDB-lite"/>
    </source>
</evidence>
<proteinExistence type="predicted"/>
<dbReference type="PROSITE" id="PS50914">
    <property type="entry name" value="BON"/>
    <property type="match status" value="1"/>
</dbReference>